<evidence type="ECO:0000256" key="5">
    <source>
        <dbReference type="ARBA" id="ARBA00023163"/>
    </source>
</evidence>
<evidence type="ECO:0000259" key="9">
    <source>
        <dbReference type="PROSITE" id="PS51755"/>
    </source>
</evidence>
<dbReference type="Gene3D" id="3.40.50.2300">
    <property type="match status" value="1"/>
</dbReference>
<evidence type="ECO:0000256" key="6">
    <source>
        <dbReference type="PROSITE-ProRule" id="PRU00169"/>
    </source>
</evidence>
<evidence type="ECO:0000313" key="11">
    <source>
        <dbReference type="Proteomes" id="UP000660708"/>
    </source>
</evidence>
<keyword evidence="11" id="KW-1185">Reference proteome</keyword>
<feature type="DNA-binding region" description="OmpR/PhoB-type" evidence="7">
    <location>
        <begin position="125"/>
        <end position="223"/>
    </location>
</feature>
<evidence type="ECO:0000256" key="4">
    <source>
        <dbReference type="ARBA" id="ARBA00023125"/>
    </source>
</evidence>
<evidence type="ECO:0000313" key="10">
    <source>
        <dbReference type="EMBL" id="MBE0347679.1"/>
    </source>
</evidence>
<dbReference type="SMART" id="SM00448">
    <property type="entry name" value="REC"/>
    <property type="match status" value="1"/>
</dbReference>
<dbReference type="PANTHER" id="PTHR48111:SF76">
    <property type="entry name" value="TWO-COMPONENT RESPONSE REGULATOR"/>
    <property type="match status" value="1"/>
</dbReference>
<evidence type="ECO:0000256" key="3">
    <source>
        <dbReference type="ARBA" id="ARBA00023015"/>
    </source>
</evidence>
<evidence type="ECO:0000256" key="7">
    <source>
        <dbReference type="PROSITE-ProRule" id="PRU01091"/>
    </source>
</evidence>
<dbReference type="GO" id="GO:0005829">
    <property type="term" value="C:cytosol"/>
    <property type="evidence" value="ECO:0007669"/>
    <property type="project" value="TreeGrafter"/>
</dbReference>
<dbReference type="AlphaFoldDB" id="A0A8I0MXB8"/>
<dbReference type="InterPro" id="IPR011006">
    <property type="entry name" value="CheY-like_superfamily"/>
</dbReference>
<keyword evidence="4 7" id="KW-0238">DNA-binding</keyword>
<dbReference type="Gene3D" id="1.10.10.10">
    <property type="entry name" value="Winged helix-like DNA-binding domain superfamily/Winged helix DNA-binding domain"/>
    <property type="match status" value="1"/>
</dbReference>
<evidence type="ECO:0000256" key="2">
    <source>
        <dbReference type="ARBA" id="ARBA00023012"/>
    </source>
</evidence>
<keyword evidence="5" id="KW-0804">Transcription</keyword>
<accession>A0A8I0MXB8</accession>
<keyword evidence="3" id="KW-0805">Transcription regulation</keyword>
<organism evidence="10 11">
    <name type="scientific">Pseudoalteromonas peptidolytica F12-50-A1</name>
    <dbReference type="NCBI Taxonomy" id="1315280"/>
    <lineage>
        <taxon>Bacteria</taxon>
        <taxon>Pseudomonadati</taxon>
        <taxon>Pseudomonadota</taxon>
        <taxon>Gammaproteobacteria</taxon>
        <taxon>Alteromonadales</taxon>
        <taxon>Pseudoalteromonadaceae</taxon>
        <taxon>Pseudoalteromonas</taxon>
    </lineage>
</organism>
<sequence length="224" mass="25262">MKILLVEDDHDTAEFICNGLKQAGESVDHTQCPKDAIIRASTTSFDAIIFDRLLPSMDGLDAVKILRASHILTPIIMLTALSDTAARVEGLEAGADDYLVKPFAFVELHARLKALYRRKPAAQTVNELQVGCVKLLRTSRQVFRGENEIELMPKEYQILEFLMLHPNQLVTKTMLLEHVWGFSFDPKTSLVQTHVSRLRNKLDKPFNSEVIKTIRGSGYLLSEQ</sequence>
<dbReference type="Proteomes" id="UP000660708">
    <property type="component" value="Unassembled WGS sequence"/>
</dbReference>
<dbReference type="PANTHER" id="PTHR48111">
    <property type="entry name" value="REGULATOR OF RPOS"/>
    <property type="match status" value="1"/>
</dbReference>
<feature type="modified residue" description="4-aspartylphosphate" evidence="6">
    <location>
        <position position="51"/>
    </location>
</feature>
<dbReference type="SUPFAM" id="SSF52172">
    <property type="entry name" value="CheY-like"/>
    <property type="match status" value="1"/>
</dbReference>
<dbReference type="GO" id="GO:0032993">
    <property type="term" value="C:protein-DNA complex"/>
    <property type="evidence" value="ECO:0007669"/>
    <property type="project" value="TreeGrafter"/>
</dbReference>
<comment type="caution">
    <text evidence="10">The sequence shown here is derived from an EMBL/GenBank/DDBJ whole genome shotgun (WGS) entry which is preliminary data.</text>
</comment>
<protein>
    <submittedName>
        <fullName evidence="10">Two-component system, OmpR family, response regulator</fullName>
    </submittedName>
</protein>
<name>A0A8I0MXB8_9GAMM</name>
<dbReference type="RefSeq" id="WP_147390911.1">
    <property type="nucleotide sequence ID" value="NZ_AQHF01000026.1"/>
</dbReference>
<feature type="domain" description="OmpR/PhoB-type" evidence="9">
    <location>
        <begin position="125"/>
        <end position="223"/>
    </location>
</feature>
<keyword evidence="2" id="KW-0902">Two-component regulatory system</keyword>
<dbReference type="InterPro" id="IPR036388">
    <property type="entry name" value="WH-like_DNA-bd_sf"/>
</dbReference>
<dbReference type="InterPro" id="IPR001789">
    <property type="entry name" value="Sig_transdc_resp-reg_receiver"/>
</dbReference>
<dbReference type="InterPro" id="IPR039420">
    <property type="entry name" value="WalR-like"/>
</dbReference>
<evidence type="ECO:0000259" key="8">
    <source>
        <dbReference type="PROSITE" id="PS50110"/>
    </source>
</evidence>
<dbReference type="Pfam" id="PF00072">
    <property type="entry name" value="Response_reg"/>
    <property type="match status" value="1"/>
</dbReference>
<dbReference type="GO" id="GO:0000976">
    <property type="term" value="F:transcription cis-regulatory region binding"/>
    <property type="evidence" value="ECO:0007669"/>
    <property type="project" value="TreeGrafter"/>
</dbReference>
<dbReference type="FunFam" id="1.10.10.10:FF:000005">
    <property type="entry name" value="Two-component system response regulator"/>
    <property type="match status" value="1"/>
</dbReference>
<dbReference type="GO" id="GO:0000156">
    <property type="term" value="F:phosphorelay response regulator activity"/>
    <property type="evidence" value="ECO:0007669"/>
    <property type="project" value="TreeGrafter"/>
</dbReference>
<feature type="domain" description="Response regulatory" evidence="8">
    <location>
        <begin position="2"/>
        <end position="116"/>
    </location>
</feature>
<dbReference type="InterPro" id="IPR001867">
    <property type="entry name" value="OmpR/PhoB-type_DNA-bd"/>
</dbReference>
<dbReference type="Pfam" id="PF00486">
    <property type="entry name" value="Trans_reg_C"/>
    <property type="match status" value="1"/>
</dbReference>
<dbReference type="SMART" id="SM00862">
    <property type="entry name" value="Trans_reg_C"/>
    <property type="match status" value="1"/>
</dbReference>
<evidence type="ECO:0000256" key="1">
    <source>
        <dbReference type="ARBA" id="ARBA00022553"/>
    </source>
</evidence>
<dbReference type="PROSITE" id="PS51755">
    <property type="entry name" value="OMPR_PHOB"/>
    <property type="match status" value="1"/>
</dbReference>
<proteinExistence type="predicted"/>
<dbReference type="CDD" id="cd00383">
    <property type="entry name" value="trans_reg_C"/>
    <property type="match status" value="1"/>
</dbReference>
<dbReference type="PROSITE" id="PS50110">
    <property type="entry name" value="RESPONSE_REGULATORY"/>
    <property type="match status" value="1"/>
</dbReference>
<dbReference type="EMBL" id="AQHF01000026">
    <property type="protein sequence ID" value="MBE0347679.1"/>
    <property type="molecule type" value="Genomic_DNA"/>
</dbReference>
<dbReference type="GO" id="GO:0006355">
    <property type="term" value="P:regulation of DNA-templated transcription"/>
    <property type="evidence" value="ECO:0007669"/>
    <property type="project" value="InterPro"/>
</dbReference>
<reference evidence="10 11" key="1">
    <citation type="submission" date="2015-06" db="EMBL/GenBank/DDBJ databases">
        <title>Genome sequence of Pseudoalteromonas peptidolytica.</title>
        <authorList>
            <person name="Xie B.-B."/>
            <person name="Rong J.-C."/>
            <person name="Qin Q.-L."/>
            <person name="Zhang Y.-Z."/>
        </authorList>
    </citation>
    <scope>NUCLEOTIDE SEQUENCE [LARGE SCALE GENOMIC DNA]</scope>
    <source>
        <strain evidence="10 11">F12-50-A1</strain>
    </source>
</reference>
<keyword evidence="1 6" id="KW-0597">Phosphoprotein</keyword>
<gene>
    <name evidence="10" type="ORF">PPEP_a2192</name>
</gene>